<dbReference type="Proteomes" id="UP000008370">
    <property type="component" value="Unassembled WGS sequence"/>
</dbReference>
<dbReference type="Gene3D" id="1.20.58.120">
    <property type="entry name" value="BAG domain"/>
    <property type="match status" value="1"/>
</dbReference>
<dbReference type="GO" id="GO:0051087">
    <property type="term" value="F:protein-folding chaperone binding"/>
    <property type="evidence" value="ECO:0007669"/>
    <property type="project" value="InterPro"/>
</dbReference>
<evidence type="ECO:0000256" key="1">
    <source>
        <dbReference type="SAM" id="Coils"/>
    </source>
</evidence>
<keyword evidence="1" id="KW-0175">Coiled coil</keyword>
<dbReference type="InParanoid" id="K5VMH7"/>
<keyword evidence="5" id="KW-1185">Reference proteome</keyword>
<dbReference type="GeneID" id="18911355"/>
<dbReference type="InterPro" id="IPR003103">
    <property type="entry name" value="BAG_domain"/>
</dbReference>
<dbReference type="OrthoDB" id="333905at2759"/>
<organism evidence="4 5">
    <name type="scientific">Phanerochaete carnosa (strain HHB-10118-sp)</name>
    <name type="common">White-rot fungus</name>
    <name type="synonym">Peniophora carnosa</name>
    <dbReference type="NCBI Taxonomy" id="650164"/>
    <lineage>
        <taxon>Eukaryota</taxon>
        <taxon>Fungi</taxon>
        <taxon>Dikarya</taxon>
        <taxon>Basidiomycota</taxon>
        <taxon>Agaricomycotina</taxon>
        <taxon>Agaricomycetes</taxon>
        <taxon>Polyporales</taxon>
        <taxon>Phanerochaetaceae</taxon>
        <taxon>Phanerochaete</taxon>
    </lineage>
</organism>
<gene>
    <name evidence="4" type="ORF">PHACADRAFT_198720</name>
</gene>
<feature type="coiled-coil region" evidence="1">
    <location>
        <begin position="34"/>
        <end position="64"/>
    </location>
</feature>
<reference evidence="4 5" key="1">
    <citation type="journal article" date="2012" name="BMC Genomics">
        <title>Comparative genomics of the white-rot fungi, Phanerochaete carnosa and P. chrysosporium, to elucidate the genetic basis of the distinct wood types they colonize.</title>
        <authorList>
            <person name="Suzuki H."/>
            <person name="MacDonald J."/>
            <person name="Syed K."/>
            <person name="Salamov A."/>
            <person name="Hori C."/>
            <person name="Aerts A."/>
            <person name="Henrissat B."/>
            <person name="Wiebenga A."/>
            <person name="vanKuyk P.A."/>
            <person name="Barry K."/>
            <person name="Lindquist E."/>
            <person name="LaButti K."/>
            <person name="Lapidus A."/>
            <person name="Lucas S."/>
            <person name="Coutinho P."/>
            <person name="Gong Y."/>
            <person name="Samejima M."/>
            <person name="Mahadevan R."/>
            <person name="Abou-Zaid M."/>
            <person name="de Vries R.P."/>
            <person name="Igarashi K."/>
            <person name="Yadav J.S."/>
            <person name="Grigoriev I.V."/>
            <person name="Master E.R."/>
        </authorList>
    </citation>
    <scope>NUCLEOTIDE SEQUENCE [LARGE SCALE GENOMIC DNA]</scope>
    <source>
        <strain evidence="4 5">HHB-10118-sp</strain>
    </source>
</reference>
<evidence type="ECO:0000256" key="2">
    <source>
        <dbReference type="SAM" id="MobiDB-lite"/>
    </source>
</evidence>
<feature type="domain" description="BAG" evidence="3">
    <location>
        <begin position="409"/>
        <end position="451"/>
    </location>
</feature>
<feature type="compositionally biased region" description="Basic and acidic residues" evidence="2">
    <location>
        <begin position="175"/>
        <end position="193"/>
    </location>
</feature>
<protein>
    <recommendedName>
        <fullName evidence="3">BAG domain-containing protein</fullName>
    </recommendedName>
</protein>
<feature type="compositionally biased region" description="Acidic residues" evidence="2">
    <location>
        <begin position="652"/>
        <end position="661"/>
    </location>
</feature>
<dbReference type="KEGG" id="pco:PHACADRAFT_198720"/>
<dbReference type="HOGENOM" id="CLU_361340_0_0_1"/>
<name>K5VMH7_PHACS</name>
<feature type="compositionally biased region" description="Polar residues" evidence="2">
    <location>
        <begin position="685"/>
        <end position="694"/>
    </location>
</feature>
<feature type="region of interest" description="Disordered" evidence="2">
    <location>
        <begin position="175"/>
        <end position="317"/>
    </location>
</feature>
<dbReference type="Pfam" id="PF02179">
    <property type="entry name" value="BAG"/>
    <property type="match status" value="1"/>
</dbReference>
<dbReference type="RefSeq" id="XP_007399014.1">
    <property type="nucleotide sequence ID" value="XM_007398952.1"/>
</dbReference>
<dbReference type="SUPFAM" id="SSF63491">
    <property type="entry name" value="BAG domain"/>
    <property type="match status" value="1"/>
</dbReference>
<feature type="region of interest" description="Disordered" evidence="2">
    <location>
        <begin position="652"/>
        <end position="718"/>
    </location>
</feature>
<dbReference type="EMBL" id="JH930475">
    <property type="protein sequence ID" value="EKM52673.1"/>
    <property type="molecule type" value="Genomic_DNA"/>
</dbReference>
<dbReference type="AlphaFoldDB" id="K5VMH7"/>
<evidence type="ECO:0000259" key="3">
    <source>
        <dbReference type="Pfam" id="PF02179"/>
    </source>
</evidence>
<accession>K5VMH7</accession>
<feature type="compositionally biased region" description="Low complexity" evidence="2">
    <location>
        <begin position="285"/>
        <end position="306"/>
    </location>
</feature>
<evidence type="ECO:0000313" key="4">
    <source>
        <dbReference type="EMBL" id="EKM52673.1"/>
    </source>
</evidence>
<dbReference type="InterPro" id="IPR036533">
    <property type="entry name" value="BAG_dom_sf"/>
</dbReference>
<dbReference type="PROSITE" id="PS50096">
    <property type="entry name" value="IQ"/>
    <property type="match status" value="1"/>
</dbReference>
<proteinExistence type="predicted"/>
<evidence type="ECO:0000313" key="5">
    <source>
        <dbReference type="Proteomes" id="UP000008370"/>
    </source>
</evidence>
<feature type="compositionally biased region" description="Polar residues" evidence="2">
    <location>
        <begin position="241"/>
        <end position="254"/>
    </location>
</feature>
<sequence length="774" mass="87781">MYPSTFNYEPISMPQYAYGTPYHSRNDRQYLQTLAEEAAARRQYEQALREQEEARTRAARARLARQTFGNPSYDSYLDDDNDDEYDYGLGPSSRTARSGYSAYPGHSYLTPQEQHALIQERQRMEQQRREQRRRIEAIEREREMERQRTRVLEEERKRRLLEEERRRRIMLEEEERQRRREEERRRREEEEYFRQSSAQTTPAFFPLEELLGLRPSRSLQPEVNASRRARTMSPGDRNRSPHPTTPQAQRSQGKTPVPPATRTERASSRPPRAEPQTHGQRIHISSPQSSPAQPQTQPHTQQQTTHTPPPRRYGAKETEAAAKIQAFWRARHRRRTALESIAALADTFERLRAGFVLPPTLDYTLHGTHFAVPTAGSGGTDCAPDDEAGETGAVASLAFTPTNVSVHAYEEELSRVLTRLDDVLSGGDERVRQCRRELVRKVEREAERIEKMKKQIWRAFVEKQKGLEEGMQEGMPMDEVMDEMETSEIPAEPAADVRPSQPFDSLVEEMQLDASVPSEPQDVDVAAEEPLPDESAAEMKDVDLVDGASQQPSEPSVQDAEVIHMPQHIEKMDVEHIPSNDFAERIGAGQPGNAEPADVILNDAERPASVEEEEEEEEEKLGEHVVVEMSNNGSSAQLFPAHSDSVSIVIEEPDPDADENIAESSDIAAPDANDSSNAEPIVESTDFTHTPFNTSVVVPEPVPASEPMSSPPELVDNASEAGDADHILLHTPPATLEELAHRRKATPKPRMSPEKLQMLRPLVSQEWDEWDDFF</sequence>
<feature type="compositionally biased region" description="Low complexity" evidence="2">
    <location>
        <begin position="695"/>
        <end position="713"/>
    </location>
</feature>